<reference evidence="4 5" key="1">
    <citation type="submission" date="2019-05" db="EMBL/GenBank/DDBJ databases">
        <title>The metagenome of a microbial culture collection derived from dairy environment covers the genomic content of the human microbiome.</title>
        <authorList>
            <person name="Roder T."/>
            <person name="Wuthrich D."/>
            <person name="Sattari Z."/>
            <person name="Von Ah U."/>
            <person name="Bar C."/>
            <person name="Ronchi F."/>
            <person name="Macpherson A.J."/>
            <person name="Ganal-Vonarburg S.C."/>
            <person name="Bruggmann R."/>
            <person name="Vergeres G."/>
        </authorList>
    </citation>
    <scope>NUCLEOTIDE SEQUENCE [LARGE SCALE GENOMIC DNA]</scope>
    <source>
        <strain evidence="4 5">FAM 18815</strain>
    </source>
</reference>
<comment type="subcellular location">
    <subcellularLocation>
        <location evidence="1">Secreted</location>
    </subcellularLocation>
</comment>
<protein>
    <recommendedName>
        <fullName evidence="3">NodB homology domain-containing protein</fullName>
    </recommendedName>
</protein>
<evidence type="ECO:0000313" key="4">
    <source>
        <dbReference type="EMBL" id="TLQ02838.1"/>
    </source>
</evidence>
<accession>A0A5R9BPX4</accession>
<gene>
    <name evidence="4" type="ORF">FEZ51_10255</name>
</gene>
<dbReference type="Gene3D" id="3.20.20.370">
    <property type="entry name" value="Glycoside hydrolase/deacetylase"/>
    <property type="match status" value="1"/>
</dbReference>
<proteinExistence type="predicted"/>
<evidence type="ECO:0000256" key="1">
    <source>
        <dbReference type="ARBA" id="ARBA00004613"/>
    </source>
</evidence>
<dbReference type="PANTHER" id="PTHR34216">
    <property type="match status" value="1"/>
</dbReference>
<dbReference type="RefSeq" id="WP_138474987.1">
    <property type="nucleotide sequence ID" value="NZ_VBTH01000034.1"/>
</dbReference>
<dbReference type="InterPro" id="IPR002509">
    <property type="entry name" value="NODB_dom"/>
</dbReference>
<keyword evidence="2" id="KW-0732">Signal</keyword>
<dbReference type="EMBL" id="VBTH01000034">
    <property type="protein sequence ID" value="TLQ02838.1"/>
    <property type="molecule type" value="Genomic_DNA"/>
</dbReference>
<organism evidence="4 5">
    <name type="scientific">Pediococcus stilesii</name>
    <dbReference type="NCBI Taxonomy" id="331679"/>
    <lineage>
        <taxon>Bacteria</taxon>
        <taxon>Bacillati</taxon>
        <taxon>Bacillota</taxon>
        <taxon>Bacilli</taxon>
        <taxon>Lactobacillales</taxon>
        <taxon>Lactobacillaceae</taxon>
        <taxon>Pediococcus</taxon>
    </lineage>
</organism>
<dbReference type="PANTHER" id="PTHR34216:SF3">
    <property type="entry name" value="POLY-BETA-1,6-N-ACETYL-D-GLUCOSAMINE N-DEACETYLASE"/>
    <property type="match status" value="1"/>
</dbReference>
<dbReference type="PROSITE" id="PS51677">
    <property type="entry name" value="NODB"/>
    <property type="match status" value="1"/>
</dbReference>
<dbReference type="GO" id="GO:0005576">
    <property type="term" value="C:extracellular region"/>
    <property type="evidence" value="ECO:0007669"/>
    <property type="project" value="UniProtKB-SubCell"/>
</dbReference>
<dbReference type="GO" id="GO:0016810">
    <property type="term" value="F:hydrolase activity, acting on carbon-nitrogen (but not peptide) bonds"/>
    <property type="evidence" value="ECO:0007669"/>
    <property type="project" value="InterPro"/>
</dbReference>
<evidence type="ECO:0000313" key="5">
    <source>
        <dbReference type="Proteomes" id="UP000305541"/>
    </source>
</evidence>
<feature type="domain" description="NodB homology" evidence="3">
    <location>
        <begin position="122"/>
        <end position="294"/>
    </location>
</feature>
<dbReference type="InterPro" id="IPR051398">
    <property type="entry name" value="Polysacch_Deacetylase"/>
</dbReference>
<name>A0A5R9BPX4_9LACO</name>
<evidence type="ECO:0000256" key="2">
    <source>
        <dbReference type="ARBA" id="ARBA00022729"/>
    </source>
</evidence>
<dbReference type="Pfam" id="PF01522">
    <property type="entry name" value="Polysacc_deac_1"/>
    <property type="match status" value="1"/>
</dbReference>
<sequence>MHSLKRFLIAIGFTIFLVFLGISIGKDDLHSKPANNPKFAIAAVETNKKNGLAILNYHRVLNDSLTLRTVKKVTNNNQLHDYNITTQEFKNQILELKKANIKFITLAEAENLARNPEKIKGKYVAITFDDMADSAYKNAYPVLKKYKIPFSSFIITSQTDKYVVDSKMASWDHLREMQNSGLLTIGLHTHDMHYLINDVAVGKIARFNLDFKKDYAVSQNKLQKHLGIKANYFAAPYGNIHPQNAKFLNSTPEVTAYFNLSQEIIGNSDHQDFEVSRILINRRNWKQIQTWISN</sequence>
<dbReference type="AlphaFoldDB" id="A0A5R9BPX4"/>
<dbReference type="Proteomes" id="UP000305541">
    <property type="component" value="Unassembled WGS sequence"/>
</dbReference>
<evidence type="ECO:0000259" key="3">
    <source>
        <dbReference type="PROSITE" id="PS51677"/>
    </source>
</evidence>
<dbReference type="OrthoDB" id="9778320at2"/>
<comment type="caution">
    <text evidence="4">The sequence shown here is derived from an EMBL/GenBank/DDBJ whole genome shotgun (WGS) entry which is preliminary data.</text>
</comment>
<dbReference type="GO" id="GO:0005975">
    <property type="term" value="P:carbohydrate metabolic process"/>
    <property type="evidence" value="ECO:0007669"/>
    <property type="project" value="InterPro"/>
</dbReference>
<dbReference type="InterPro" id="IPR011330">
    <property type="entry name" value="Glyco_hydro/deAcase_b/a-brl"/>
</dbReference>
<dbReference type="SUPFAM" id="SSF88713">
    <property type="entry name" value="Glycoside hydrolase/deacetylase"/>
    <property type="match status" value="1"/>
</dbReference>